<accession>A0A1T4UZU1</accession>
<dbReference type="Proteomes" id="UP000190162">
    <property type="component" value="Unassembled WGS sequence"/>
</dbReference>
<feature type="coiled-coil region" evidence="1">
    <location>
        <begin position="12"/>
        <end position="71"/>
    </location>
</feature>
<dbReference type="OrthoDB" id="10010656at2"/>
<proteinExistence type="predicted"/>
<keyword evidence="3" id="KW-1185">Reference proteome</keyword>
<evidence type="ECO:0000313" key="3">
    <source>
        <dbReference type="Proteomes" id="UP000190162"/>
    </source>
</evidence>
<gene>
    <name evidence="2" type="ORF">SAMN02745132_02839</name>
</gene>
<name>A0A1T4UZU1_9GAMM</name>
<dbReference type="EMBL" id="FUXU01000037">
    <property type="protein sequence ID" value="SKA57891.1"/>
    <property type="molecule type" value="Genomic_DNA"/>
</dbReference>
<sequence>MTVPSRKLSVPVHSSEQENAQLRKEIDALYAAAEAREQQLLAATHAMDDILLEMESQRNALKRNNKQLLELNAYIRSINDAMNSILVVVGIGGTLRRQTVYLLRIWGGLKKNCCIFISICCSLKRCSLIFRKT</sequence>
<evidence type="ECO:0000256" key="1">
    <source>
        <dbReference type="SAM" id="Coils"/>
    </source>
</evidence>
<keyword evidence="1" id="KW-0175">Coiled coil</keyword>
<dbReference type="RefSeq" id="WP_078753118.1">
    <property type="nucleotide sequence ID" value="NZ_FUXU01000037.1"/>
</dbReference>
<evidence type="ECO:0000313" key="2">
    <source>
        <dbReference type="EMBL" id="SKA57891.1"/>
    </source>
</evidence>
<organism evidence="2 3">
    <name type="scientific">Enterovibrio nigricans DSM 22720</name>
    <dbReference type="NCBI Taxonomy" id="1121868"/>
    <lineage>
        <taxon>Bacteria</taxon>
        <taxon>Pseudomonadati</taxon>
        <taxon>Pseudomonadota</taxon>
        <taxon>Gammaproteobacteria</taxon>
        <taxon>Vibrionales</taxon>
        <taxon>Vibrionaceae</taxon>
        <taxon>Enterovibrio</taxon>
    </lineage>
</organism>
<dbReference type="AlphaFoldDB" id="A0A1T4UZU1"/>
<protein>
    <submittedName>
        <fullName evidence="2">Uncharacterized protein</fullName>
    </submittedName>
</protein>
<reference evidence="3" key="1">
    <citation type="submission" date="2017-02" db="EMBL/GenBank/DDBJ databases">
        <authorList>
            <person name="Varghese N."/>
            <person name="Submissions S."/>
        </authorList>
    </citation>
    <scope>NUCLEOTIDE SEQUENCE [LARGE SCALE GENOMIC DNA]</scope>
    <source>
        <strain evidence="3">DSM 22720</strain>
    </source>
</reference>